<protein>
    <recommendedName>
        <fullName evidence="3">Glycoside hydrolase family 93 protein</fullName>
    </recommendedName>
</protein>
<dbReference type="PANTHER" id="PTHR38792">
    <property type="entry name" value="BNR/ASP-BOX REPEAT DOMAIN PROTEIN (AFU_ORTHOLOGUE AFUA_7G06430)-RELATED"/>
    <property type="match status" value="1"/>
</dbReference>
<dbReference type="EMBL" id="JAVRRL010000095">
    <property type="protein sequence ID" value="KAK5108104.1"/>
    <property type="molecule type" value="Genomic_DNA"/>
</dbReference>
<sequence>MTTPDTDIFNNVTVYAPGKSGSYARSVLLNQDCETGTPTLLATAAYSQPDGAYFIIFQSEDYGHTWTNISRAYFNGNTTLSGGIILQPFLYELAQPFGKYQPGTILLSGNYIPSGFDSTNIQLYASEDKGMTWEATYGGPPNTNNGAPCVWEPFILAYDNQVNVYYSDQRDPAYGQKLAFQSSQDLYNWGPVINSVAYSNYTQRPGMITMAQIGNGQWMCSYEVGLWTDAQGSNESAPYATHYKIANSPLEFGSVGDNPLRTNTGGLSSAGPYTIWTPAGGPNGTIVVSDSTYDQLFLNTANGDPSAWQNVTSGHGVGYTRSLRVMPGNGGKTVALFNGGMYGQNVTEFTVGDYVVPGPGGQGPGAQGFPACQHDSWGYGHGGGWGWW</sequence>
<accession>A0AAN7TAJ3</accession>
<reference evidence="1" key="1">
    <citation type="submission" date="2023-08" db="EMBL/GenBank/DDBJ databases">
        <title>Black Yeasts Isolated from many extreme environments.</title>
        <authorList>
            <person name="Coleine C."/>
            <person name="Stajich J.E."/>
            <person name="Selbmann L."/>
        </authorList>
    </citation>
    <scope>NUCLEOTIDE SEQUENCE</scope>
    <source>
        <strain evidence="1">CCFEE 5401</strain>
    </source>
</reference>
<comment type="caution">
    <text evidence="1">The sequence shown here is derived from an EMBL/GenBank/DDBJ whole genome shotgun (WGS) entry which is preliminary data.</text>
</comment>
<evidence type="ECO:0000313" key="1">
    <source>
        <dbReference type="EMBL" id="KAK5108104.1"/>
    </source>
</evidence>
<dbReference type="Gene3D" id="2.120.10.10">
    <property type="match status" value="1"/>
</dbReference>
<name>A0AAN7TAJ3_9PEZI</name>
<dbReference type="Proteomes" id="UP001310890">
    <property type="component" value="Unassembled WGS sequence"/>
</dbReference>
<dbReference type="SUPFAM" id="SSF50939">
    <property type="entry name" value="Sialidases"/>
    <property type="match status" value="1"/>
</dbReference>
<dbReference type="PANTHER" id="PTHR38792:SF3">
    <property type="entry name" value="BNR_ASP-BOX REPEAT DOMAIN PROTEIN (AFU_ORTHOLOGUE AFUA_7G06430)-RELATED"/>
    <property type="match status" value="1"/>
</dbReference>
<evidence type="ECO:0000313" key="2">
    <source>
        <dbReference type="Proteomes" id="UP001310890"/>
    </source>
</evidence>
<dbReference type="InterPro" id="IPR036278">
    <property type="entry name" value="Sialidase_sf"/>
</dbReference>
<gene>
    <name evidence="1" type="ORF">LTR62_008758</name>
</gene>
<evidence type="ECO:0008006" key="3">
    <source>
        <dbReference type="Google" id="ProtNLM"/>
    </source>
</evidence>
<dbReference type="AlphaFoldDB" id="A0AAN7TAJ3"/>
<organism evidence="1 2">
    <name type="scientific">Meristemomyces frigidus</name>
    <dbReference type="NCBI Taxonomy" id="1508187"/>
    <lineage>
        <taxon>Eukaryota</taxon>
        <taxon>Fungi</taxon>
        <taxon>Dikarya</taxon>
        <taxon>Ascomycota</taxon>
        <taxon>Pezizomycotina</taxon>
        <taxon>Dothideomycetes</taxon>
        <taxon>Dothideomycetidae</taxon>
        <taxon>Mycosphaerellales</taxon>
        <taxon>Teratosphaeriaceae</taxon>
        <taxon>Meristemomyces</taxon>
    </lineage>
</organism>
<proteinExistence type="predicted"/>